<evidence type="ECO:0000256" key="4">
    <source>
        <dbReference type="ARBA" id="ARBA00022825"/>
    </source>
</evidence>
<comment type="caution">
    <text evidence="10">The sequence shown here is derived from an EMBL/GenBank/DDBJ whole genome shotgun (WGS) entry which is preliminary data.</text>
</comment>
<dbReference type="PROSITE" id="PS51892">
    <property type="entry name" value="SUBTILASE"/>
    <property type="match status" value="1"/>
</dbReference>
<comment type="similarity">
    <text evidence="1 5">Belongs to the peptidase S8 family.</text>
</comment>
<feature type="transmembrane region" description="Helical" evidence="7">
    <location>
        <begin position="369"/>
        <end position="392"/>
    </location>
</feature>
<organism evidence="10 11">
    <name type="scientific">Actinoallomurus oryzae</name>
    <dbReference type="NCBI Taxonomy" id="502180"/>
    <lineage>
        <taxon>Bacteria</taxon>
        <taxon>Bacillati</taxon>
        <taxon>Actinomycetota</taxon>
        <taxon>Actinomycetes</taxon>
        <taxon>Streptosporangiales</taxon>
        <taxon>Thermomonosporaceae</taxon>
        <taxon>Actinoallomurus</taxon>
    </lineage>
</organism>
<evidence type="ECO:0000256" key="8">
    <source>
        <dbReference type="SAM" id="SignalP"/>
    </source>
</evidence>
<dbReference type="InterPro" id="IPR015500">
    <property type="entry name" value="Peptidase_S8_subtilisin-rel"/>
</dbReference>
<dbReference type="PANTHER" id="PTHR43399">
    <property type="entry name" value="SUBTILISIN-RELATED"/>
    <property type="match status" value="1"/>
</dbReference>
<keyword evidence="7" id="KW-0472">Membrane</keyword>
<sequence>MRSLRFLASALVMSAGAVATTMPAGAASTPTPHSEWWLSSWGIDKIWPITQGKGVTVAVLDTGVNARLPDLSGSVLPGGDVTGAGTDGRTDTDSMRGGHGTAMAALIVSKGQSTGVLGVAPQARVLPVTVGNGATTAEAFHVRIAEGIRYAVDHGAKVISISQAFPADAYPETCPTDILDSVEYAARHDVVIAAATGDDGGVGNSSQAPASCPGVLAVGAVNADTRPWQRTQQVSYTAVAGPGGTVGWVGKDGKPGRTASGTSQATALTAGGLALVRAANPHMSARELVQRAMATALDSGTPGRDDQTGCGAFRIHRAMDLGFTVPRTAPNPPYERLDRVMAQNTPSAPSSTSSATSGQAEKKKSGGGLIAPIVGVVVFLLVIVIVVALILARRRSPDGGSSSGDTPDRRPDTTPQSFGRPGQRNPGGH</sequence>
<evidence type="ECO:0000256" key="1">
    <source>
        <dbReference type="ARBA" id="ARBA00011073"/>
    </source>
</evidence>
<feature type="active site" description="Charge relay system" evidence="5">
    <location>
        <position position="263"/>
    </location>
</feature>
<reference evidence="11" key="1">
    <citation type="journal article" date="2019" name="Int. J. Syst. Evol. Microbiol.">
        <title>The Global Catalogue of Microorganisms (GCM) 10K type strain sequencing project: providing services to taxonomists for standard genome sequencing and annotation.</title>
        <authorList>
            <consortium name="The Broad Institute Genomics Platform"/>
            <consortium name="The Broad Institute Genome Sequencing Center for Infectious Disease"/>
            <person name="Wu L."/>
            <person name="Ma J."/>
        </authorList>
    </citation>
    <scope>NUCLEOTIDE SEQUENCE [LARGE SCALE GENOMIC DNA]</scope>
    <source>
        <strain evidence="11">JCM 17933</strain>
    </source>
</reference>
<dbReference type="InterPro" id="IPR051048">
    <property type="entry name" value="Peptidase_S8/S53_subtilisin"/>
</dbReference>
<dbReference type="PRINTS" id="PR00723">
    <property type="entry name" value="SUBTILISIN"/>
</dbReference>
<protein>
    <recommendedName>
        <fullName evidence="9">Peptidase S8/S53 domain-containing protein</fullName>
    </recommendedName>
</protein>
<keyword evidence="7" id="KW-0812">Transmembrane</keyword>
<keyword evidence="3 5" id="KW-0378">Hydrolase</keyword>
<feature type="domain" description="Peptidase S8/S53" evidence="9">
    <location>
        <begin position="52"/>
        <end position="311"/>
    </location>
</feature>
<feature type="active site" description="Charge relay system" evidence="5">
    <location>
        <position position="99"/>
    </location>
</feature>
<keyword evidence="4 5" id="KW-0720">Serine protease</keyword>
<keyword evidence="7" id="KW-1133">Transmembrane helix</keyword>
<dbReference type="EMBL" id="BAABHF010000038">
    <property type="protein sequence ID" value="GAA4505337.1"/>
    <property type="molecule type" value="Genomic_DNA"/>
</dbReference>
<feature type="region of interest" description="Disordered" evidence="6">
    <location>
        <begin position="395"/>
        <end position="429"/>
    </location>
</feature>
<gene>
    <name evidence="10" type="ORF">GCM10023191_060890</name>
</gene>
<dbReference type="InterPro" id="IPR036852">
    <property type="entry name" value="Peptidase_S8/S53_dom_sf"/>
</dbReference>
<evidence type="ECO:0000313" key="10">
    <source>
        <dbReference type="EMBL" id="GAA4505337.1"/>
    </source>
</evidence>
<feature type="active site" description="Charge relay system" evidence="5">
    <location>
        <position position="61"/>
    </location>
</feature>
<evidence type="ECO:0000256" key="5">
    <source>
        <dbReference type="PROSITE-ProRule" id="PRU01240"/>
    </source>
</evidence>
<evidence type="ECO:0000259" key="9">
    <source>
        <dbReference type="Pfam" id="PF00082"/>
    </source>
</evidence>
<feature type="compositionally biased region" description="Low complexity" evidence="6">
    <location>
        <begin position="345"/>
        <end position="357"/>
    </location>
</feature>
<keyword evidence="8" id="KW-0732">Signal</keyword>
<feature type="chain" id="PRO_5046021641" description="Peptidase S8/S53 domain-containing protein" evidence="8">
    <location>
        <begin position="27"/>
        <end position="429"/>
    </location>
</feature>
<proteinExistence type="inferred from homology"/>
<accession>A0ABP8QMU2</accession>
<evidence type="ECO:0000256" key="3">
    <source>
        <dbReference type="ARBA" id="ARBA00022801"/>
    </source>
</evidence>
<keyword evidence="11" id="KW-1185">Reference proteome</keyword>
<evidence type="ECO:0000256" key="7">
    <source>
        <dbReference type="SAM" id="Phobius"/>
    </source>
</evidence>
<dbReference type="Gene3D" id="3.40.50.200">
    <property type="entry name" value="Peptidase S8/S53 domain"/>
    <property type="match status" value="1"/>
</dbReference>
<name>A0ABP8QMU2_9ACTN</name>
<dbReference type="Pfam" id="PF00082">
    <property type="entry name" value="Peptidase_S8"/>
    <property type="match status" value="1"/>
</dbReference>
<dbReference type="InterPro" id="IPR000209">
    <property type="entry name" value="Peptidase_S8/S53_dom"/>
</dbReference>
<dbReference type="SUPFAM" id="SSF52743">
    <property type="entry name" value="Subtilisin-like"/>
    <property type="match status" value="1"/>
</dbReference>
<evidence type="ECO:0000256" key="6">
    <source>
        <dbReference type="SAM" id="MobiDB-lite"/>
    </source>
</evidence>
<evidence type="ECO:0000313" key="11">
    <source>
        <dbReference type="Proteomes" id="UP001500503"/>
    </source>
</evidence>
<keyword evidence="2 5" id="KW-0645">Protease</keyword>
<feature type="signal peptide" evidence="8">
    <location>
        <begin position="1"/>
        <end position="26"/>
    </location>
</feature>
<dbReference type="RefSeq" id="WP_345469648.1">
    <property type="nucleotide sequence ID" value="NZ_BAABHF010000038.1"/>
</dbReference>
<feature type="region of interest" description="Disordered" evidence="6">
    <location>
        <begin position="343"/>
        <end position="365"/>
    </location>
</feature>
<dbReference type="Proteomes" id="UP001500503">
    <property type="component" value="Unassembled WGS sequence"/>
</dbReference>
<evidence type="ECO:0000256" key="2">
    <source>
        <dbReference type="ARBA" id="ARBA00022670"/>
    </source>
</evidence>
<dbReference type="PANTHER" id="PTHR43399:SF4">
    <property type="entry name" value="CELL WALL-ASSOCIATED PROTEASE"/>
    <property type="match status" value="1"/>
</dbReference>